<evidence type="ECO:0000313" key="1">
    <source>
        <dbReference type="EMBL" id="PLW16047.1"/>
    </source>
</evidence>
<sequence>MADVAIANQPIGNLTLALEPCKDALDWLQQVSLEQPSIFFPAILDSYLHPALNLQQILDPAPTGLNKAKICFQSMIQFYTSPQTTQKSDWAIFLNKALFTLSNPIPTPHLIAFQEKIMSRATAYNRFVDFESSNANYKKFSGTFPAKFPFQCLMAFGMFGFCGLFAVPFNNRVTFIPGLCLGIDFLKVQGAKPVKAIWTQTKKLIISAVTGFKVPPVKQIADALRQDYLAS</sequence>
<dbReference type="EMBL" id="PGCJ01000880">
    <property type="protein sequence ID" value="PLW16047.1"/>
    <property type="molecule type" value="Genomic_DNA"/>
</dbReference>
<name>A0A2N5SS29_9BASI</name>
<accession>A0A2N5SS29</accession>
<protein>
    <submittedName>
        <fullName evidence="1">Uncharacterized protein</fullName>
    </submittedName>
</protein>
<evidence type="ECO:0000313" key="2">
    <source>
        <dbReference type="Proteomes" id="UP000235388"/>
    </source>
</evidence>
<dbReference type="STRING" id="200324.A0A2N5SS29"/>
<comment type="caution">
    <text evidence="1">The sequence shown here is derived from an EMBL/GenBank/DDBJ whole genome shotgun (WGS) entry which is preliminary data.</text>
</comment>
<reference evidence="1 2" key="1">
    <citation type="submission" date="2017-11" db="EMBL/GenBank/DDBJ databases">
        <title>De novo assembly and phasing of dikaryotic genomes from two isolates of Puccinia coronata f. sp. avenae, the causal agent of oat crown rust.</title>
        <authorList>
            <person name="Miller M.E."/>
            <person name="Zhang Y."/>
            <person name="Omidvar V."/>
            <person name="Sperschneider J."/>
            <person name="Schwessinger B."/>
            <person name="Raley C."/>
            <person name="Palmer J.M."/>
            <person name="Garnica D."/>
            <person name="Upadhyaya N."/>
            <person name="Rathjen J."/>
            <person name="Taylor J.M."/>
            <person name="Park R.F."/>
            <person name="Dodds P.N."/>
            <person name="Hirsch C.D."/>
            <person name="Kianian S.F."/>
            <person name="Figueroa M."/>
        </authorList>
    </citation>
    <scope>NUCLEOTIDE SEQUENCE [LARGE SCALE GENOMIC DNA]</scope>
    <source>
        <strain evidence="1">12NC29</strain>
    </source>
</reference>
<proteinExistence type="predicted"/>
<dbReference type="Proteomes" id="UP000235388">
    <property type="component" value="Unassembled WGS sequence"/>
</dbReference>
<keyword evidence="2" id="KW-1185">Reference proteome</keyword>
<dbReference type="AlphaFoldDB" id="A0A2N5SS29"/>
<organism evidence="1 2">
    <name type="scientific">Puccinia coronata f. sp. avenae</name>
    <dbReference type="NCBI Taxonomy" id="200324"/>
    <lineage>
        <taxon>Eukaryota</taxon>
        <taxon>Fungi</taxon>
        <taxon>Dikarya</taxon>
        <taxon>Basidiomycota</taxon>
        <taxon>Pucciniomycotina</taxon>
        <taxon>Pucciniomycetes</taxon>
        <taxon>Pucciniales</taxon>
        <taxon>Pucciniaceae</taxon>
        <taxon>Puccinia</taxon>
    </lineage>
</organism>
<gene>
    <name evidence="1" type="ORF">PCANC_15361</name>
</gene>